<sequence length="393" mass="44203">MKYLFITTVLALFSVTEVFPQKVNHSKVPGSIIAYSPQSSGKYIGSPSIAVLPDGSYLASHDFFGPESNEHVKATSHIYRSTNKGKSWRVVATIKGAFWSKLFTHKGNVYFMGTDRHHGNTIIRMSTDMGSTWTAPTNRNNGLLLEGEYHCAPMPVIEYNGKLWRAMESAMGPVKKWGKRYGAMMLSVPVDADLLKADSWTASNVLYYDSTYLDGNFGGWLEGNAVVDQSGQLWDILRVDDRSTATEKAAMVKISSNGREASFNDDLGFIPFDGGSKKFTILYDSISQHYWTIANHIPEKVKEENLGKNPAGIRNTQALFSSRDLKNWTMEKVLLEHEDVAKHGFQYVDFLFEGKDIIFVSRTAYDDGGDGARNNHDANYLTFHRIRKFRKML</sequence>
<dbReference type="RefSeq" id="WP_112782262.1">
    <property type="nucleotide sequence ID" value="NZ_CP030041.1"/>
</dbReference>
<dbReference type="Proteomes" id="UP000248688">
    <property type="component" value="Chromosome"/>
</dbReference>
<protein>
    <submittedName>
        <fullName evidence="1">Exo-alpha-sialidase</fullName>
    </submittedName>
</protein>
<dbReference type="CDD" id="cd15482">
    <property type="entry name" value="Sialidase_non-viral"/>
    <property type="match status" value="1"/>
</dbReference>
<dbReference type="OrthoDB" id="9021327at2"/>
<evidence type="ECO:0000313" key="2">
    <source>
        <dbReference type="Proteomes" id="UP000248688"/>
    </source>
</evidence>
<dbReference type="EMBL" id="CP030041">
    <property type="protein sequence ID" value="AWW28841.1"/>
    <property type="molecule type" value="Genomic_DNA"/>
</dbReference>
<name>A0A2Z4ICW2_9BACT</name>
<dbReference type="Gene3D" id="2.120.10.10">
    <property type="match status" value="1"/>
</dbReference>
<gene>
    <name evidence="1" type="ORF">DN752_01120</name>
</gene>
<dbReference type="KEGG" id="est:DN752_01120"/>
<dbReference type="InterPro" id="IPR036278">
    <property type="entry name" value="Sialidase_sf"/>
</dbReference>
<evidence type="ECO:0000313" key="1">
    <source>
        <dbReference type="EMBL" id="AWW28841.1"/>
    </source>
</evidence>
<proteinExistence type="predicted"/>
<accession>A0A2Z4ICW2</accession>
<keyword evidence="2" id="KW-1185">Reference proteome</keyword>
<dbReference type="AlphaFoldDB" id="A0A2Z4ICW2"/>
<reference evidence="1 2" key="1">
    <citation type="submission" date="2018-06" db="EMBL/GenBank/DDBJ databases">
        <title>Echinicola strongylocentroti sp. nov., isolated from a sea urchin Strongylocentrotus intermedius.</title>
        <authorList>
            <person name="Bae S.S."/>
        </authorList>
    </citation>
    <scope>NUCLEOTIDE SEQUENCE [LARGE SCALE GENOMIC DNA]</scope>
    <source>
        <strain evidence="1 2">MEBiC08714</strain>
    </source>
</reference>
<dbReference type="SUPFAM" id="SSF50939">
    <property type="entry name" value="Sialidases"/>
    <property type="match status" value="1"/>
</dbReference>
<organism evidence="1 2">
    <name type="scientific">Echinicola strongylocentroti</name>
    <dbReference type="NCBI Taxonomy" id="1795355"/>
    <lineage>
        <taxon>Bacteria</taxon>
        <taxon>Pseudomonadati</taxon>
        <taxon>Bacteroidota</taxon>
        <taxon>Cytophagia</taxon>
        <taxon>Cytophagales</taxon>
        <taxon>Cyclobacteriaceae</taxon>
        <taxon>Echinicola</taxon>
    </lineage>
</organism>